<dbReference type="GO" id="GO:0035599">
    <property type="term" value="F:aspartic acid methylthiotransferase activity"/>
    <property type="evidence" value="ECO:0007669"/>
    <property type="project" value="TreeGrafter"/>
</dbReference>
<dbReference type="Pfam" id="PF04055">
    <property type="entry name" value="Radical_SAM"/>
    <property type="match status" value="1"/>
</dbReference>
<keyword evidence="3 8" id="KW-0808">Transferase</keyword>
<evidence type="ECO:0000313" key="13">
    <source>
        <dbReference type="Proteomes" id="UP000239735"/>
    </source>
</evidence>
<feature type="domain" description="MTTase N-terminal" evidence="10">
    <location>
        <begin position="1"/>
        <end position="97"/>
    </location>
</feature>
<keyword evidence="12" id="KW-0687">Ribonucleoprotein</keyword>
<evidence type="ECO:0000256" key="2">
    <source>
        <dbReference type="ARBA" id="ARBA00022490"/>
    </source>
</evidence>
<evidence type="ECO:0000256" key="6">
    <source>
        <dbReference type="ARBA" id="ARBA00023004"/>
    </source>
</evidence>
<keyword evidence="4 8" id="KW-0949">S-adenosyl-L-methionine</keyword>
<dbReference type="InterPro" id="IPR023404">
    <property type="entry name" value="rSAM_horseshoe"/>
</dbReference>
<dbReference type="Pfam" id="PF18693">
    <property type="entry name" value="TRAM_2"/>
    <property type="match status" value="1"/>
</dbReference>
<dbReference type="InterPro" id="IPR020612">
    <property type="entry name" value="Methylthiotransferase_CS"/>
</dbReference>
<keyword evidence="2 8" id="KW-0963">Cytoplasm</keyword>
<comment type="subcellular location">
    <subcellularLocation>
        <location evidence="8">Cytoplasm</location>
    </subcellularLocation>
</comment>
<name>A0A2N9LJD6_9BACT</name>
<proteinExistence type="inferred from homology"/>
<dbReference type="InterPro" id="IPR038135">
    <property type="entry name" value="Methylthiotransferase_N_sf"/>
</dbReference>
<keyword evidence="7 8" id="KW-0411">Iron-sulfur</keyword>
<sequence>MGLLDRAGARLTARPEEAEILVVNTCSFIDTAKQESVDTILEMARHKTEGRARKLIVAGCLVERYRDEIQKNIPEVDAVIGTGELESILEAAGIAPSPKAATPSPFTILTSTQAEIRPGRESQSGTHKSRPEGDHREAHGRFRRDAWQGASHMLPSYLYDETTPRLLSTPRASAYIKIAEGCDHPCTFCVIPNLRGKFRSRRFESVVAEAEQLVARGVEEITLIGQDTTCYGEDLGMRDGLATLLDALACIEGLRWLRFLYAYPNRITGKLLDTIARHDNICKYLDLPLQHASLDVLKRMKRGAGADIFLKTLGKVRAAVPGIALRTSFIVGFPGESSRDFEVLEEFVAEARFDWLGVFSYSDEEGSGARALNGKVAQRTIESRRRRLMKLQQSISRKTKQSWVGRELTLLAEGESAETPLLWEGRSQFHAPEIDGKVYINDFGPLEKLEAGRFYRAEITEAHDYDLVARVVSAES</sequence>
<dbReference type="SFLD" id="SFLDS00029">
    <property type="entry name" value="Radical_SAM"/>
    <property type="match status" value="1"/>
</dbReference>
<dbReference type="InterPro" id="IPR006638">
    <property type="entry name" value="Elp3/MiaA/NifB-like_rSAM"/>
</dbReference>
<dbReference type="PROSITE" id="PS01278">
    <property type="entry name" value="MTTASE_RADICAL"/>
    <property type="match status" value="1"/>
</dbReference>
<organism evidence="12 13">
    <name type="scientific">Candidatus Sulfuritelmatomonas gaucii</name>
    <dbReference type="NCBI Taxonomy" id="2043161"/>
    <lineage>
        <taxon>Bacteria</taxon>
        <taxon>Pseudomonadati</taxon>
        <taxon>Acidobacteriota</taxon>
        <taxon>Terriglobia</taxon>
        <taxon>Terriglobales</taxon>
        <taxon>Acidobacteriaceae</taxon>
        <taxon>Candidatus Sulfuritelmatomonas</taxon>
    </lineage>
</organism>
<evidence type="ECO:0000256" key="5">
    <source>
        <dbReference type="ARBA" id="ARBA00022723"/>
    </source>
</evidence>
<dbReference type="FunFam" id="3.80.30.20:FF:000001">
    <property type="entry name" value="tRNA-2-methylthio-N(6)-dimethylallyladenosine synthase 2"/>
    <property type="match status" value="1"/>
</dbReference>
<dbReference type="EMBL" id="OKRB01000096">
    <property type="protein sequence ID" value="SPE23388.1"/>
    <property type="molecule type" value="Genomic_DNA"/>
</dbReference>
<gene>
    <name evidence="8 12" type="primary">rimO</name>
    <name evidence="12" type="ORF">SBA5_390003</name>
</gene>
<comment type="catalytic activity">
    <reaction evidence="8">
        <text>L-aspartate(89)-[ribosomal protein uS12]-hydrogen + (sulfur carrier)-SH + AH2 + 2 S-adenosyl-L-methionine = 3-methylsulfanyl-L-aspartate(89)-[ribosomal protein uS12]-hydrogen + (sulfur carrier)-H + 5'-deoxyadenosine + L-methionine + A + S-adenosyl-L-homocysteine + 2 H(+)</text>
        <dbReference type="Rhea" id="RHEA:37087"/>
        <dbReference type="Rhea" id="RHEA-COMP:10460"/>
        <dbReference type="Rhea" id="RHEA-COMP:10461"/>
        <dbReference type="Rhea" id="RHEA-COMP:14737"/>
        <dbReference type="Rhea" id="RHEA-COMP:14739"/>
        <dbReference type="ChEBI" id="CHEBI:13193"/>
        <dbReference type="ChEBI" id="CHEBI:15378"/>
        <dbReference type="ChEBI" id="CHEBI:17319"/>
        <dbReference type="ChEBI" id="CHEBI:17499"/>
        <dbReference type="ChEBI" id="CHEBI:29917"/>
        <dbReference type="ChEBI" id="CHEBI:29961"/>
        <dbReference type="ChEBI" id="CHEBI:57844"/>
        <dbReference type="ChEBI" id="CHEBI:57856"/>
        <dbReference type="ChEBI" id="CHEBI:59789"/>
        <dbReference type="ChEBI" id="CHEBI:64428"/>
        <dbReference type="ChEBI" id="CHEBI:73599"/>
        <dbReference type="EC" id="2.8.4.4"/>
    </reaction>
</comment>
<dbReference type="GO" id="GO:0046872">
    <property type="term" value="F:metal ion binding"/>
    <property type="evidence" value="ECO:0007669"/>
    <property type="project" value="UniProtKB-KW"/>
</dbReference>
<comment type="cofactor">
    <cofactor evidence="8">
        <name>[4Fe-4S] cluster</name>
        <dbReference type="ChEBI" id="CHEBI:49883"/>
    </cofactor>
    <text evidence="8">Binds 2 [4Fe-4S] clusters. One cluster is coordinated with 3 cysteines and an exchangeable S-adenosyl-L-methionine.</text>
</comment>
<dbReference type="SFLD" id="SFLDG01082">
    <property type="entry name" value="B12-binding_domain_containing"/>
    <property type="match status" value="1"/>
</dbReference>
<dbReference type="Proteomes" id="UP000239735">
    <property type="component" value="Unassembled WGS sequence"/>
</dbReference>
<dbReference type="GO" id="GO:0103039">
    <property type="term" value="F:protein methylthiotransferase activity"/>
    <property type="evidence" value="ECO:0007669"/>
    <property type="project" value="UniProtKB-EC"/>
</dbReference>
<dbReference type="PROSITE" id="PS51449">
    <property type="entry name" value="MTTASE_N"/>
    <property type="match status" value="1"/>
</dbReference>
<evidence type="ECO:0000256" key="8">
    <source>
        <dbReference type="HAMAP-Rule" id="MF_01865"/>
    </source>
</evidence>
<evidence type="ECO:0000256" key="3">
    <source>
        <dbReference type="ARBA" id="ARBA00022679"/>
    </source>
</evidence>
<evidence type="ECO:0000256" key="1">
    <source>
        <dbReference type="ARBA" id="ARBA00022485"/>
    </source>
</evidence>
<dbReference type="InterPro" id="IPR005840">
    <property type="entry name" value="Ribosomal_uS12_MeSTrfase_RimO"/>
</dbReference>
<dbReference type="PANTHER" id="PTHR43837:SF1">
    <property type="entry name" value="RIBOSOMAL PROTEIN US12 METHYLTHIOTRANSFERASE RIMO"/>
    <property type="match status" value="1"/>
</dbReference>
<dbReference type="GO" id="GO:0005829">
    <property type="term" value="C:cytosol"/>
    <property type="evidence" value="ECO:0007669"/>
    <property type="project" value="TreeGrafter"/>
</dbReference>
<dbReference type="CDD" id="cd01335">
    <property type="entry name" value="Radical_SAM"/>
    <property type="match status" value="1"/>
</dbReference>
<dbReference type="GO" id="GO:0051539">
    <property type="term" value="F:4 iron, 4 sulfur cluster binding"/>
    <property type="evidence" value="ECO:0007669"/>
    <property type="project" value="UniProtKB-UniRule"/>
</dbReference>
<dbReference type="EC" id="2.8.4.4" evidence="8"/>
<dbReference type="Gene3D" id="2.40.50.140">
    <property type="entry name" value="Nucleic acid-binding proteins"/>
    <property type="match status" value="1"/>
</dbReference>
<keyword evidence="6 8" id="KW-0408">Iron</keyword>
<feature type="region of interest" description="Disordered" evidence="9">
    <location>
        <begin position="115"/>
        <end position="139"/>
    </location>
</feature>
<dbReference type="InterPro" id="IPR012340">
    <property type="entry name" value="NA-bd_OB-fold"/>
</dbReference>
<dbReference type="Gene3D" id="3.40.50.12160">
    <property type="entry name" value="Methylthiotransferase, N-terminal domain"/>
    <property type="match status" value="1"/>
</dbReference>
<dbReference type="InterPro" id="IPR002792">
    <property type="entry name" value="TRAM_dom"/>
</dbReference>
<keyword evidence="5 8" id="KW-0479">Metal-binding</keyword>
<keyword evidence="12" id="KW-0689">Ribosomal protein</keyword>
<dbReference type="PANTHER" id="PTHR43837">
    <property type="entry name" value="RIBOSOMAL PROTEIN S12 METHYLTHIOTRANSFERASE RIMO"/>
    <property type="match status" value="1"/>
</dbReference>
<dbReference type="GO" id="GO:0006400">
    <property type="term" value="P:tRNA modification"/>
    <property type="evidence" value="ECO:0007669"/>
    <property type="project" value="InterPro"/>
</dbReference>
<dbReference type="NCBIfam" id="TIGR00089">
    <property type="entry name" value="MiaB/RimO family radical SAM methylthiotransferase"/>
    <property type="match status" value="1"/>
</dbReference>
<dbReference type="AlphaFoldDB" id="A0A2N9LJD6"/>
<dbReference type="Gene3D" id="3.80.30.20">
    <property type="entry name" value="tm_1862 like domain"/>
    <property type="match status" value="1"/>
</dbReference>
<evidence type="ECO:0000256" key="9">
    <source>
        <dbReference type="SAM" id="MobiDB-lite"/>
    </source>
</evidence>
<dbReference type="InterPro" id="IPR005839">
    <property type="entry name" value="Methylthiotransferase"/>
</dbReference>
<feature type="domain" description="Radical SAM core" evidence="11">
    <location>
        <begin position="168"/>
        <end position="398"/>
    </location>
</feature>
<dbReference type="SFLD" id="SFLDG01061">
    <property type="entry name" value="methylthiotransferase"/>
    <property type="match status" value="1"/>
</dbReference>
<dbReference type="InterPro" id="IPR013848">
    <property type="entry name" value="Methylthiotransferase_N"/>
</dbReference>
<dbReference type="HAMAP" id="MF_01865">
    <property type="entry name" value="MTTase_RimO"/>
    <property type="match status" value="1"/>
</dbReference>
<dbReference type="GO" id="GO:0005840">
    <property type="term" value="C:ribosome"/>
    <property type="evidence" value="ECO:0007669"/>
    <property type="project" value="UniProtKB-KW"/>
</dbReference>
<evidence type="ECO:0000256" key="7">
    <source>
        <dbReference type="ARBA" id="ARBA00023014"/>
    </source>
</evidence>
<dbReference type="InterPro" id="IPR007197">
    <property type="entry name" value="rSAM"/>
</dbReference>
<feature type="binding site" evidence="8">
    <location>
        <position position="186"/>
    </location>
    <ligand>
        <name>[4Fe-4S] cluster</name>
        <dbReference type="ChEBI" id="CHEBI:49883"/>
        <label>2</label>
        <note>4Fe-4S-S-AdoMet</note>
    </ligand>
</feature>
<comment type="similarity">
    <text evidence="8">Belongs to the methylthiotransferase family. RimO subfamily.</text>
</comment>
<feature type="binding site" evidence="8">
    <location>
        <position position="189"/>
    </location>
    <ligand>
        <name>[4Fe-4S] cluster</name>
        <dbReference type="ChEBI" id="CHEBI:49883"/>
        <label>2</label>
        <note>4Fe-4S-S-AdoMet</note>
    </ligand>
</feature>
<reference evidence="13" key="1">
    <citation type="submission" date="2018-02" db="EMBL/GenBank/DDBJ databases">
        <authorList>
            <person name="Hausmann B."/>
        </authorList>
    </citation>
    <scope>NUCLEOTIDE SEQUENCE [LARGE SCALE GENOMIC DNA]</scope>
    <source>
        <strain evidence="13">Peat soil MAG SbA5</strain>
    </source>
</reference>
<dbReference type="InterPro" id="IPR058240">
    <property type="entry name" value="rSAM_sf"/>
</dbReference>
<dbReference type="SMART" id="SM00729">
    <property type="entry name" value="Elp3"/>
    <property type="match status" value="1"/>
</dbReference>
<comment type="function">
    <text evidence="8">Catalyzes the methylthiolation of an aspartic acid residue of ribosomal protein uS12.</text>
</comment>
<evidence type="ECO:0000313" key="12">
    <source>
        <dbReference type="EMBL" id="SPE23388.1"/>
    </source>
</evidence>
<comment type="caution">
    <text evidence="8">Lacks conserved residue(s) required for the propagation of feature annotation.</text>
</comment>
<dbReference type="PROSITE" id="PS51918">
    <property type="entry name" value="RADICAL_SAM"/>
    <property type="match status" value="1"/>
</dbReference>
<accession>A0A2N9LJD6</accession>
<evidence type="ECO:0000256" key="4">
    <source>
        <dbReference type="ARBA" id="ARBA00022691"/>
    </source>
</evidence>
<feature type="compositionally biased region" description="Basic and acidic residues" evidence="9">
    <location>
        <begin position="129"/>
        <end position="139"/>
    </location>
</feature>
<feature type="binding site" evidence="8">
    <location>
        <position position="182"/>
    </location>
    <ligand>
        <name>[4Fe-4S] cluster</name>
        <dbReference type="ChEBI" id="CHEBI:49883"/>
        <label>2</label>
        <note>4Fe-4S-S-AdoMet</note>
    </ligand>
</feature>
<evidence type="ECO:0000259" key="10">
    <source>
        <dbReference type="PROSITE" id="PS51449"/>
    </source>
</evidence>
<dbReference type="SUPFAM" id="SSF102114">
    <property type="entry name" value="Radical SAM enzymes"/>
    <property type="match status" value="1"/>
</dbReference>
<dbReference type="NCBIfam" id="TIGR01125">
    <property type="entry name" value="30S ribosomal protein S12 methylthiotransferase RimO"/>
    <property type="match status" value="1"/>
</dbReference>
<evidence type="ECO:0000259" key="11">
    <source>
        <dbReference type="PROSITE" id="PS51918"/>
    </source>
</evidence>
<keyword evidence="1 8" id="KW-0004">4Fe-4S</keyword>
<protein>
    <recommendedName>
        <fullName evidence="8">Ribosomal protein uS12 methylthiotransferase RimO</fullName>
        <shortName evidence="8">uS12 MTTase</shortName>
        <shortName evidence="8">uS12 methylthiotransferase</shortName>
        <ecNumber evidence="8">2.8.4.4</ecNumber>
    </recommendedName>
    <alternativeName>
        <fullName evidence="8">Ribosomal protein uS12 (aspartate-C(3))-methylthiotransferase</fullName>
    </alternativeName>
    <alternativeName>
        <fullName evidence="8">Ribosome maturation factor RimO</fullName>
    </alternativeName>
</protein>
<dbReference type="Pfam" id="PF00919">
    <property type="entry name" value="UPF0004"/>
    <property type="match status" value="1"/>
</dbReference>